<protein>
    <submittedName>
        <fullName evidence="1">Uncharacterized protein</fullName>
    </submittedName>
</protein>
<keyword evidence="2" id="KW-1185">Reference proteome</keyword>
<organism evidence="1 2">
    <name type="scientific">Candidatus Marithioploca araucensis</name>
    <dbReference type="NCBI Taxonomy" id="70273"/>
    <lineage>
        <taxon>Bacteria</taxon>
        <taxon>Pseudomonadati</taxon>
        <taxon>Pseudomonadota</taxon>
        <taxon>Gammaproteobacteria</taxon>
        <taxon>Thiotrichales</taxon>
        <taxon>Thiotrichaceae</taxon>
        <taxon>Candidatus Marithioploca</taxon>
    </lineage>
</organism>
<evidence type="ECO:0000313" key="1">
    <source>
        <dbReference type="EMBL" id="MDM8563824.1"/>
    </source>
</evidence>
<dbReference type="Proteomes" id="UP001171945">
    <property type="component" value="Unassembled WGS sequence"/>
</dbReference>
<evidence type="ECO:0000313" key="2">
    <source>
        <dbReference type="Proteomes" id="UP001171945"/>
    </source>
</evidence>
<name>A0ABT7VW72_9GAMM</name>
<proteinExistence type="predicted"/>
<accession>A0ABT7VW72</accession>
<reference evidence="1" key="1">
    <citation type="submission" date="2023-06" db="EMBL/GenBank/DDBJ databases">
        <title>Uncultivated large filamentous bacteria from sulfidic sediments reveal new species and different genomic features in energy metabolism and defense.</title>
        <authorList>
            <person name="Fonseca A."/>
        </authorList>
    </citation>
    <scope>NUCLEOTIDE SEQUENCE</scope>
    <source>
        <strain evidence="1">HSG4</strain>
    </source>
</reference>
<comment type="caution">
    <text evidence="1">The sequence shown here is derived from an EMBL/GenBank/DDBJ whole genome shotgun (WGS) entry which is preliminary data.</text>
</comment>
<gene>
    <name evidence="1" type="ORF">QUF54_10770</name>
</gene>
<dbReference type="EMBL" id="JAUCGM010000899">
    <property type="protein sequence ID" value="MDM8563824.1"/>
    <property type="molecule type" value="Genomic_DNA"/>
</dbReference>
<sequence>MKKNVSLESCVFALASLQPAYFLAASESDALATSGCEVVAVLNVVNKIISSFNSMAYGKL</sequence>